<comment type="caution">
    <text evidence="1">The sequence shown here is derived from an EMBL/GenBank/DDBJ whole genome shotgun (WGS) entry which is preliminary data.</text>
</comment>
<organism evidence="1 2">
    <name type="scientific">Candidatus Faeciplasma avium</name>
    <dbReference type="NCBI Taxonomy" id="2840798"/>
    <lineage>
        <taxon>Bacteria</taxon>
        <taxon>Bacillati</taxon>
        <taxon>Bacillota</taxon>
        <taxon>Clostridia</taxon>
        <taxon>Eubacteriales</taxon>
        <taxon>Oscillospiraceae</taxon>
        <taxon>Oscillospiraceae incertae sedis</taxon>
        <taxon>Candidatus Faeciplasma</taxon>
    </lineage>
</organism>
<gene>
    <name evidence="1" type="ORF">IAD28_01010</name>
</gene>
<protein>
    <submittedName>
        <fullName evidence="1">Uncharacterized protein</fullName>
    </submittedName>
</protein>
<proteinExistence type="predicted"/>
<dbReference type="EMBL" id="DVOL01000012">
    <property type="protein sequence ID" value="HIV10264.1"/>
    <property type="molecule type" value="Genomic_DNA"/>
</dbReference>
<accession>A0A9D1NP23</accession>
<name>A0A9D1NP23_9FIRM</name>
<evidence type="ECO:0000313" key="2">
    <source>
        <dbReference type="Proteomes" id="UP000823960"/>
    </source>
</evidence>
<reference evidence="1" key="2">
    <citation type="journal article" date="2021" name="PeerJ">
        <title>Extensive microbial diversity within the chicken gut microbiome revealed by metagenomics and culture.</title>
        <authorList>
            <person name="Gilroy R."/>
            <person name="Ravi A."/>
            <person name="Getino M."/>
            <person name="Pursley I."/>
            <person name="Horton D.L."/>
            <person name="Alikhan N.F."/>
            <person name="Baker D."/>
            <person name="Gharbi K."/>
            <person name="Hall N."/>
            <person name="Watson M."/>
            <person name="Adriaenssens E.M."/>
            <person name="Foster-Nyarko E."/>
            <person name="Jarju S."/>
            <person name="Secka A."/>
            <person name="Antonio M."/>
            <person name="Oren A."/>
            <person name="Chaudhuri R.R."/>
            <person name="La Ragione R."/>
            <person name="Hildebrand F."/>
            <person name="Pallen M.J."/>
        </authorList>
    </citation>
    <scope>NUCLEOTIDE SEQUENCE</scope>
    <source>
        <strain evidence="1">1370</strain>
    </source>
</reference>
<sequence length="153" mass="16837">MNLATKGGGSINSEDKKRVIDEYLRIGTYSGTAKSLGMSSSTVRRIVLEAKGGEGRAEDAKPRTEAPAQRSDIAMEIIDRCLRLLGDERKLEAATLPQLSSAICTLMDRFASEPEERSEFREDSLSLSLREAAKYLFEDLGGCQKSEEEENAD</sequence>
<dbReference type="AlphaFoldDB" id="A0A9D1NP23"/>
<reference evidence="1" key="1">
    <citation type="submission" date="2020-10" db="EMBL/GenBank/DDBJ databases">
        <authorList>
            <person name="Gilroy R."/>
        </authorList>
    </citation>
    <scope>NUCLEOTIDE SEQUENCE</scope>
    <source>
        <strain evidence="1">1370</strain>
    </source>
</reference>
<dbReference type="Proteomes" id="UP000823960">
    <property type="component" value="Unassembled WGS sequence"/>
</dbReference>
<evidence type="ECO:0000313" key="1">
    <source>
        <dbReference type="EMBL" id="HIV10264.1"/>
    </source>
</evidence>